<reference evidence="5" key="1">
    <citation type="submission" date="2023-08" db="EMBL/GenBank/DDBJ databases">
        <title>Genomic characterization of piscicolin 126 produced by Carnobacterium maltaromaticum CM22 strain isolated from salmon (Salmo salar).</title>
        <authorList>
            <person name="Gonzalez-Gragera E."/>
            <person name="Garcia-Lopez J.D."/>
            <person name="Teso-Perez C."/>
            <person name="Gimenez-Hernandez I."/>
            <person name="Peralta-Sanchez J.M."/>
            <person name="Valdivia E."/>
            <person name="Montalban-Lopez M."/>
            <person name="Martin-Platero A.M."/>
            <person name="Banos A."/>
            <person name="Martinez-Bueno M."/>
        </authorList>
    </citation>
    <scope>NUCLEOTIDE SEQUENCE</scope>
    <source>
        <strain evidence="5">CM22</strain>
    </source>
</reference>
<name>A0AAW9JYR4_CARML</name>
<evidence type="ECO:0000313" key="6">
    <source>
        <dbReference type="Proteomes" id="UP001290462"/>
    </source>
</evidence>
<proteinExistence type="predicted"/>
<feature type="domain" description="HTH hxlR-type" evidence="4">
    <location>
        <begin position="12"/>
        <end position="110"/>
    </location>
</feature>
<dbReference type="InterPro" id="IPR011991">
    <property type="entry name" value="ArsR-like_HTH"/>
</dbReference>
<dbReference type="InterPro" id="IPR036388">
    <property type="entry name" value="WH-like_DNA-bd_sf"/>
</dbReference>
<evidence type="ECO:0000256" key="1">
    <source>
        <dbReference type="ARBA" id="ARBA00023015"/>
    </source>
</evidence>
<dbReference type="InterPro" id="IPR036390">
    <property type="entry name" value="WH_DNA-bd_sf"/>
</dbReference>
<dbReference type="Gene3D" id="1.10.10.10">
    <property type="entry name" value="Winged helix-like DNA-binding domain superfamily/Winged helix DNA-binding domain"/>
    <property type="match status" value="1"/>
</dbReference>
<dbReference type="GO" id="GO:0003677">
    <property type="term" value="F:DNA binding"/>
    <property type="evidence" value="ECO:0007669"/>
    <property type="project" value="UniProtKB-KW"/>
</dbReference>
<keyword evidence="1" id="KW-0805">Transcription regulation</keyword>
<sequence length="117" mass="13328">MSKLKLVELPSCPVATTALVIGDHWKILIIRELLNGTKRFGELVKGLDGISNKVLSQHLKVMESRGIVKREIFDEIPAKVEYSLTNIGWQLKPLIQEMWTWGDSYKKHLQNNGDIES</sequence>
<dbReference type="RefSeq" id="WP_322809857.1">
    <property type="nucleotide sequence ID" value="NZ_JAVBVO010000024.1"/>
</dbReference>
<accession>A0AAW9JYR4</accession>
<dbReference type="SUPFAM" id="SSF46785">
    <property type="entry name" value="Winged helix' DNA-binding domain"/>
    <property type="match status" value="1"/>
</dbReference>
<evidence type="ECO:0000256" key="2">
    <source>
        <dbReference type="ARBA" id="ARBA00023125"/>
    </source>
</evidence>
<dbReference type="PROSITE" id="PS51118">
    <property type="entry name" value="HTH_HXLR"/>
    <property type="match status" value="1"/>
</dbReference>
<evidence type="ECO:0000256" key="3">
    <source>
        <dbReference type="ARBA" id="ARBA00023163"/>
    </source>
</evidence>
<dbReference type="InterPro" id="IPR002577">
    <property type="entry name" value="HTH_HxlR"/>
</dbReference>
<keyword evidence="3" id="KW-0804">Transcription</keyword>
<keyword evidence="2" id="KW-0238">DNA-binding</keyword>
<dbReference type="Proteomes" id="UP001290462">
    <property type="component" value="Unassembled WGS sequence"/>
</dbReference>
<dbReference type="Pfam" id="PF01638">
    <property type="entry name" value="HxlR"/>
    <property type="match status" value="1"/>
</dbReference>
<dbReference type="PANTHER" id="PTHR33204">
    <property type="entry name" value="TRANSCRIPTIONAL REGULATOR, MARR FAMILY"/>
    <property type="match status" value="1"/>
</dbReference>
<comment type="caution">
    <text evidence="5">The sequence shown here is derived from an EMBL/GenBank/DDBJ whole genome shotgun (WGS) entry which is preliminary data.</text>
</comment>
<gene>
    <name evidence="5" type="ORF">RAK27_18840</name>
</gene>
<dbReference type="CDD" id="cd00090">
    <property type="entry name" value="HTH_ARSR"/>
    <property type="match status" value="1"/>
</dbReference>
<dbReference type="AlphaFoldDB" id="A0AAW9JYR4"/>
<protein>
    <submittedName>
        <fullName evidence="5">Helix-turn-helix domain-containing protein</fullName>
    </submittedName>
</protein>
<evidence type="ECO:0000313" key="5">
    <source>
        <dbReference type="EMBL" id="MDZ5760703.1"/>
    </source>
</evidence>
<dbReference type="EMBL" id="JAVBVO010000024">
    <property type="protein sequence ID" value="MDZ5760703.1"/>
    <property type="molecule type" value="Genomic_DNA"/>
</dbReference>
<evidence type="ECO:0000259" key="4">
    <source>
        <dbReference type="PROSITE" id="PS51118"/>
    </source>
</evidence>
<dbReference type="PANTHER" id="PTHR33204:SF37">
    <property type="entry name" value="HTH-TYPE TRANSCRIPTIONAL REGULATOR YODB"/>
    <property type="match status" value="1"/>
</dbReference>
<organism evidence="5 6">
    <name type="scientific">Carnobacterium maltaromaticum</name>
    <name type="common">Carnobacterium piscicola</name>
    <dbReference type="NCBI Taxonomy" id="2751"/>
    <lineage>
        <taxon>Bacteria</taxon>
        <taxon>Bacillati</taxon>
        <taxon>Bacillota</taxon>
        <taxon>Bacilli</taxon>
        <taxon>Lactobacillales</taxon>
        <taxon>Carnobacteriaceae</taxon>
        <taxon>Carnobacterium</taxon>
    </lineage>
</organism>